<dbReference type="VEuPathDB" id="FungiDB:SCODWIG_00238"/>
<dbReference type="PROSITE" id="PS00678">
    <property type="entry name" value="WD_REPEATS_1"/>
    <property type="match status" value="2"/>
</dbReference>
<dbReference type="FunFam" id="2.130.10.10:FF:000157">
    <property type="entry name" value="WD repeat domain 3"/>
    <property type="match status" value="1"/>
</dbReference>
<dbReference type="FunFam" id="2.130.10.10:FF:001139">
    <property type="entry name" value="DIP2p Nucleolar protein"/>
    <property type="match status" value="1"/>
</dbReference>
<dbReference type="GO" id="GO:0030490">
    <property type="term" value="P:maturation of SSU-rRNA"/>
    <property type="evidence" value="ECO:0007669"/>
    <property type="project" value="TreeGrafter"/>
</dbReference>
<dbReference type="Pfam" id="PF25172">
    <property type="entry name" value="Beta-prop_WDR3_2nd"/>
    <property type="match status" value="1"/>
</dbReference>
<keyword evidence="3" id="KW-0677">Repeat</keyword>
<dbReference type="FunFam" id="2.130.10.10:FF:000178">
    <property type="entry name" value="WD repeat domain 3"/>
    <property type="match status" value="1"/>
</dbReference>
<sequence length="960" mass="109326">MVKSYQRFEQEASFGVITSTSSSVWIPPPVSLSSVNGSVGQLVTGALEEIKVWDIKTGELCRVFKDDGAPIGSIDSKSSKPAQTTSIAYHPDSKLVACGYSDGMIQVWDWLSKSVLIKFSGHKTAISILKFDETGTRLYSGSHDSNIIVWDLVGEVGLYKLRSHKDCITGLYLDPRNENWLISTSKDGLIKVWDLKSQQCVETHMAHTTECWSLSVNLELGLAVTGSTDSSLKIWSLDLETGKEGLKIKEEFVLEKQSKQRAIDIDFTTNADGVKFFYVLNSDKTIEIFRIRPQDEINKALKKREKRLREKGLDEEEIQVSIQSSRKSMLIHSFFVVRSSMKLKSCNWALISSSKLDLAVTTANNTIEYYSVLYQRKDVKVQTSSPKIYTVDLPGHRTDIRCMSVSNDGKILCTCSNGLVKIFNTKTHRCLRTFECGYALCCKILPGGVLAIVGTRNGELQLFDLASSTMLVNLENAHEGAIWSLDITSDGSKLVTGSADKKVKFWKFEIEEKLVEGSTNKYVPQMSLSHETTLEMTDDILCVKLSVEDKYLAVSLLDNTVKVFYFDTMKFYLSLYGHKLPVLSIDISDDSKMIVTSSADKNIKIWGLDFGDCHKSLFAHQDSIMCVRYLPNSHNFFSCSKDGDIKYWDGDKFEMIQKLSAHQSEVWYLAVQPDGSKLYSCSHDHSIRIWAETDDQVFLEEERGREMDELYEENLLNSLEADENNLIKPTEEDEQEDIEISEVHKQTLESLKAGEKLMESLDLGVTEIEAWEKYEVTRKNWEKQKNGDSISTVSEPVKPRPNAILVALNKTPQDYILDTLVRIKPSQLEDALLVLPFSYVLKFLKFIDYYISNSYNSNDKRLLVQYLGLLCKNLFFVIKCNYKELISQKNPALKLQITRVKDNLRKALKQNVDDLGFDLQGLRIMKQEWDLKHNLEFVDEYEQRENELKTSKKRIFENIV</sequence>
<feature type="repeat" description="WD" evidence="6">
    <location>
        <begin position="617"/>
        <end position="658"/>
    </location>
</feature>
<feature type="repeat" description="WD" evidence="6">
    <location>
        <begin position="119"/>
        <end position="152"/>
    </location>
</feature>
<dbReference type="InterPro" id="IPR051570">
    <property type="entry name" value="TBC1_cilium_biogenesis"/>
</dbReference>
<evidence type="ECO:0000259" key="7">
    <source>
        <dbReference type="Pfam" id="PF04003"/>
    </source>
</evidence>
<protein>
    <submittedName>
        <fullName evidence="8">Probable U3 small nucleolar RNA-associated protein 12</fullName>
    </submittedName>
</protein>
<dbReference type="GO" id="GO:0032040">
    <property type="term" value="C:small-subunit processome"/>
    <property type="evidence" value="ECO:0007669"/>
    <property type="project" value="TreeGrafter"/>
</dbReference>
<reference evidence="9" key="1">
    <citation type="submission" date="2018-06" db="EMBL/GenBank/DDBJ databases">
        <authorList>
            <person name="Guldener U."/>
        </authorList>
    </citation>
    <scope>NUCLEOTIDE SEQUENCE [LARGE SCALE GENOMIC DNA]</scope>
    <source>
        <strain evidence="9">UTAD17</strain>
    </source>
</reference>
<dbReference type="InterPro" id="IPR015943">
    <property type="entry name" value="WD40/YVTN_repeat-like_dom_sf"/>
</dbReference>
<feature type="repeat" description="WD" evidence="6">
    <location>
        <begin position="77"/>
        <end position="109"/>
    </location>
</feature>
<dbReference type="AlphaFoldDB" id="A0A376B1D2"/>
<dbReference type="PROSITE" id="PS50294">
    <property type="entry name" value="WD_REPEATS_REGION"/>
    <property type="match status" value="7"/>
</dbReference>
<feature type="repeat" description="WD" evidence="6">
    <location>
        <begin position="575"/>
        <end position="616"/>
    </location>
</feature>
<gene>
    <name evidence="8" type="ORF">SCODWIG_00238</name>
</gene>
<dbReference type="PRINTS" id="PR00320">
    <property type="entry name" value="GPROTEINBRPT"/>
</dbReference>
<dbReference type="InterPro" id="IPR007148">
    <property type="entry name" value="SSU_processome_Utp12"/>
</dbReference>
<dbReference type="SMART" id="SM00320">
    <property type="entry name" value="WD40"/>
    <property type="match status" value="11"/>
</dbReference>
<feature type="repeat" description="WD" evidence="6">
    <location>
        <begin position="659"/>
        <end position="690"/>
    </location>
</feature>
<dbReference type="PROSITE" id="PS50082">
    <property type="entry name" value="WD_REPEATS_2"/>
    <property type="match status" value="8"/>
</dbReference>
<keyword evidence="2 6" id="KW-0853">WD repeat</keyword>
<dbReference type="GO" id="GO:0034388">
    <property type="term" value="C:Pwp2p-containing subcomplex of 90S preribosome"/>
    <property type="evidence" value="ECO:0007669"/>
    <property type="project" value="TreeGrafter"/>
</dbReference>
<dbReference type="PANTHER" id="PTHR19853:SF0">
    <property type="entry name" value="WD REPEAT-CONTAINING PROTEIN 3"/>
    <property type="match status" value="1"/>
</dbReference>
<dbReference type="Gene3D" id="2.130.10.10">
    <property type="entry name" value="YVTN repeat-like/Quinoprotein amine dehydrogenase"/>
    <property type="match status" value="5"/>
</dbReference>
<dbReference type="CDD" id="cd00200">
    <property type="entry name" value="WD40"/>
    <property type="match status" value="2"/>
</dbReference>
<dbReference type="InterPro" id="IPR001680">
    <property type="entry name" value="WD40_rpt"/>
</dbReference>
<keyword evidence="4" id="KW-0539">Nucleus</keyword>
<evidence type="ECO:0000256" key="5">
    <source>
        <dbReference type="ARBA" id="ARBA00038229"/>
    </source>
</evidence>
<keyword evidence="9" id="KW-1185">Reference proteome</keyword>
<dbReference type="InterPro" id="IPR019775">
    <property type="entry name" value="WD40_repeat_CS"/>
</dbReference>
<comment type="similarity">
    <text evidence="5">Belongs to the WD repeat WDR3/UTP12 family.</text>
</comment>
<feature type="domain" description="Small-subunit processome Utp12" evidence="7">
    <location>
        <begin position="813"/>
        <end position="927"/>
    </location>
</feature>
<organism evidence="8 9">
    <name type="scientific">Saccharomycodes ludwigii</name>
    <dbReference type="NCBI Taxonomy" id="36035"/>
    <lineage>
        <taxon>Eukaryota</taxon>
        <taxon>Fungi</taxon>
        <taxon>Dikarya</taxon>
        <taxon>Ascomycota</taxon>
        <taxon>Saccharomycotina</taxon>
        <taxon>Saccharomycetes</taxon>
        <taxon>Saccharomycodales</taxon>
        <taxon>Saccharomycodaceae</taxon>
        <taxon>Saccharomycodes</taxon>
    </lineage>
</organism>
<comment type="subcellular location">
    <subcellularLocation>
        <location evidence="1">Nucleus</location>
        <location evidence="1">Nucleolus</location>
    </subcellularLocation>
</comment>
<feature type="repeat" description="WD" evidence="6">
    <location>
        <begin position="161"/>
        <end position="203"/>
    </location>
</feature>
<proteinExistence type="inferred from homology"/>
<dbReference type="SUPFAM" id="SSF50978">
    <property type="entry name" value="WD40 repeat-like"/>
    <property type="match status" value="2"/>
</dbReference>
<evidence type="ECO:0000256" key="1">
    <source>
        <dbReference type="ARBA" id="ARBA00004604"/>
    </source>
</evidence>
<dbReference type="InterPro" id="IPR036322">
    <property type="entry name" value="WD40_repeat_dom_sf"/>
</dbReference>
<dbReference type="Proteomes" id="UP000262825">
    <property type="component" value="Unassembled WGS sequence"/>
</dbReference>
<dbReference type="Pfam" id="PF25173">
    <property type="entry name" value="Beta-prop_WDR3_1st"/>
    <property type="match status" value="1"/>
</dbReference>
<dbReference type="EMBL" id="UFAJ01000017">
    <property type="protein sequence ID" value="SSD58477.1"/>
    <property type="molecule type" value="Genomic_DNA"/>
</dbReference>
<dbReference type="InterPro" id="IPR020472">
    <property type="entry name" value="WD40_PAC1"/>
</dbReference>
<accession>A0A376B1D2</accession>
<name>A0A376B1D2_9ASCO</name>
<feature type="repeat" description="WD" evidence="6">
    <location>
        <begin position="475"/>
        <end position="516"/>
    </location>
</feature>
<dbReference type="PANTHER" id="PTHR19853">
    <property type="entry name" value="WD REPEAT CONTAINING PROTEIN 3 WDR3"/>
    <property type="match status" value="1"/>
</dbReference>
<evidence type="ECO:0000256" key="4">
    <source>
        <dbReference type="ARBA" id="ARBA00023242"/>
    </source>
</evidence>
<evidence type="ECO:0000256" key="2">
    <source>
        <dbReference type="ARBA" id="ARBA00022574"/>
    </source>
</evidence>
<evidence type="ECO:0000313" key="9">
    <source>
        <dbReference type="Proteomes" id="UP000262825"/>
    </source>
</evidence>
<dbReference type="OrthoDB" id="407922at2759"/>
<dbReference type="GO" id="GO:0030515">
    <property type="term" value="F:snoRNA binding"/>
    <property type="evidence" value="ECO:0007669"/>
    <property type="project" value="TreeGrafter"/>
</dbReference>
<dbReference type="Pfam" id="PF04003">
    <property type="entry name" value="Utp12"/>
    <property type="match status" value="1"/>
</dbReference>
<evidence type="ECO:0000313" key="8">
    <source>
        <dbReference type="EMBL" id="SSD58477.1"/>
    </source>
</evidence>
<evidence type="ECO:0000256" key="3">
    <source>
        <dbReference type="ARBA" id="ARBA00022737"/>
    </source>
</evidence>
<evidence type="ECO:0000256" key="6">
    <source>
        <dbReference type="PROSITE-ProRule" id="PRU00221"/>
    </source>
</evidence>
<feature type="repeat" description="WD" evidence="6">
    <location>
        <begin position="204"/>
        <end position="238"/>
    </location>
</feature>